<organism evidence="2 3">
    <name type="scientific">Sphingobium yanoikuyae</name>
    <name type="common">Sphingomonas yanoikuyae</name>
    <dbReference type="NCBI Taxonomy" id="13690"/>
    <lineage>
        <taxon>Bacteria</taxon>
        <taxon>Pseudomonadati</taxon>
        <taxon>Pseudomonadota</taxon>
        <taxon>Alphaproteobacteria</taxon>
        <taxon>Sphingomonadales</taxon>
        <taxon>Sphingomonadaceae</taxon>
        <taxon>Sphingobium</taxon>
    </lineage>
</organism>
<evidence type="ECO:0000313" key="3">
    <source>
        <dbReference type="Proteomes" id="UP000077262"/>
    </source>
</evidence>
<evidence type="ECO:0000313" key="2">
    <source>
        <dbReference type="EMBL" id="OAH36923.1"/>
    </source>
</evidence>
<evidence type="ECO:0000256" key="1">
    <source>
        <dbReference type="SAM" id="MobiDB-lite"/>
    </source>
</evidence>
<dbReference type="RefSeq" id="WP_017501191.1">
    <property type="nucleotide sequence ID" value="NZ_LSTR01000090.1"/>
</dbReference>
<dbReference type="Proteomes" id="UP000077262">
    <property type="component" value="Unassembled WGS sequence"/>
</dbReference>
<dbReference type="AlphaFoldDB" id="A0A177J713"/>
<feature type="region of interest" description="Disordered" evidence="1">
    <location>
        <begin position="1"/>
        <end position="21"/>
    </location>
</feature>
<comment type="caution">
    <text evidence="2">The sequence shown here is derived from an EMBL/GenBank/DDBJ whole genome shotgun (WGS) entry which is preliminary data.</text>
</comment>
<sequence length="83" mass="8463">MGGEMSDPGGTSGGSPVRVGKTRWTIPSCACHSGNSSASASERDDLDMALGIEGQEIGQWGGDGDAALLMDLQAKLGEQEPAR</sequence>
<reference evidence="2 3" key="1">
    <citation type="submission" date="2016-02" db="EMBL/GenBank/DDBJ databases">
        <authorList>
            <person name="Wen L."/>
            <person name="He K."/>
            <person name="Yang H."/>
        </authorList>
    </citation>
    <scope>NUCLEOTIDE SEQUENCE [LARGE SCALE GENOMIC DNA]</scope>
    <source>
        <strain evidence="2 3">CD09_2</strain>
    </source>
</reference>
<proteinExistence type="predicted"/>
<accession>A0A177J713</accession>
<name>A0A177J713_SPHYA</name>
<dbReference type="EMBL" id="LSTR01000090">
    <property type="protein sequence ID" value="OAH36923.1"/>
    <property type="molecule type" value="Genomic_DNA"/>
</dbReference>
<gene>
    <name evidence="2" type="ORF">AX777_17940</name>
</gene>
<protein>
    <submittedName>
        <fullName evidence="2">Uncharacterized protein</fullName>
    </submittedName>
</protein>